<proteinExistence type="predicted"/>
<gene>
    <name evidence="2" type="ORF">DKX38_014560</name>
</gene>
<evidence type="ECO:0000313" key="3">
    <source>
        <dbReference type="Proteomes" id="UP000326939"/>
    </source>
</evidence>
<protein>
    <recommendedName>
        <fullName evidence="1">Reverse transcriptase zinc-binding domain-containing protein</fullName>
    </recommendedName>
</protein>
<accession>A0A5N5LI14</accession>
<dbReference type="EMBL" id="VDCV01000009">
    <property type="protein sequence ID" value="KAB5541586.1"/>
    <property type="molecule type" value="Genomic_DNA"/>
</dbReference>
<evidence type="ECO:0000313" key="2">
    <source>
        <dbReference type="EMBL" id="KAB5541586.1"/>
    </source>
</evidence>
<organism evidence="2 3">
    <name type="scientific">Salix brachista</name>
    <dbReference type="NCBI Taxonomy" id="2182728"/>
    <lineage>
        <taxon>Eukaryota</taxon>
        <taxon>Viridiplantae</taxon>
        <taxon>Streptophyta</taxon>
        <taxon>Embryophyta</taxon>
        <taxon>Tracheophyta</taxon>
        <taxon>Spermatophyta</taxon>
        <taxon>Magnoliopsida</taxon>
        <taxon>eudicotyledons</taxon>
        <taxon>Gunneridae</taxon>
        <taxon>Pentapetalae</taxon>
        <taxon>rosids</taxon>
        <taxon>fabids</taxon>
        <taxon>Malpighiales</taxon>
        <taxon>Salicaceae</taxon>
        <taxon>Saliceae</taxon>
        <taxon>Salix</taxon>
    </lineage>
</organism>
<evidence type="ECO:0000259" key="1">
    <source>
        <dbReference type="Pfam" id="PF13966"/>
    </source>
</evidence>
<feature type="domain" description="Reverse transcriptase zinc-binding" evidence="1">
    <location>
        <begin position="212"/>
        <end position="292"/>
    </location>
</feature>
<dbReference type="PANTHER" id="PTHR33116">
    <property type="entry name" value="REVERSE TRANSCRIPTASE ZINC-BINDING DOMAIN-CONTAINING PROTEIN-RELATED-RELATED"/>
    <property type="match status" value="1"/>
</dbReference>
<comment type="caution">
    <text evidence="2">The sequence shown here is derived from an EMBL/GenBank/DDBJ whole genome shotgun (WGS) entry which is preliminary data.</text>
</comment>
<name>A0A5N5LI14_9ROSI</name>
<dbReference type="Proteomes" id="UP000326939">
    <property type="component" value="Chromosome 9"/>
</dbReference>
<sequence length="369" mass="42387">MLLFGFEGGGAQQLKMQVFDDGDGAERNERLKDGHRGKFGQGWFVTPHGSCNFEGQVRAAWGAEAFGNPFSRLTTKLRVLKGHLSNLHKRNSSHISSRVAQAEKKWQEAQVTRNPEDIGDMAVEYFAKMLGPGECSEIGSMDHLAIDIYSARVLSSTGLSWNSRVGDIVDRNQWCSPPGARSIQTLWQTINFYPNSLEPDIPIWTLSSSDEFNIQSAWDQMRARKPPNKLSPIIWHPLHVPRQSIILWLATKGRLRTMDRLPRNAENDTTCKLCRREGESHDHLFFNCGYSKKRTTAIGNFLQWISYLALSSTIYHLWRERNRRTFDNSGQPTKNLCDDILTQIRTQLMEHPRRDDIPDLHQRIWNLRD</sequence>
<dbReference type="AlphaFoldDB" id="A0A5N5LI14"/>
<reference evidence="3" key="1">
    <citation type="journal article" date="2019" name="Gigascience">
        <title>De novo genome assembly of the endangered Acer yangbiense, a plant species with extremely small populations endemic to Yunnan Province, China.</title>
        <authorList>
            <person name="Yang J."/>
            <person name="Wariss H.M."/>
            <person name="Tao L."/>
            <person name="Zhang R."/>
            <person name="Yun Q."/>
            <person name="Hollingsworth P."/>
            <person name="Dao Z."/>
            <person name="Luo G."/>
            <person name="Guo H."/>
            <person name="Ma Y."/>
            <person name="Sun W."/>
        </authorList>
    </citation>
    <scope>NUCLEOTIDE SEQUENCE [LARGE SCALE GENOMIC DNA]</scope>
    <source>
        <strain evidence="3">cv. br00</strain>
    </source>
</reference>
<dbReference type="InterPro" id="IPR026960">
    <property type="entry name" value="RVT-Znf"/>
</dbReference>
<keyword evidence="3" id="KW-1185">Reference proteome</keyword>
<dbReference type="PANTHER" id="PTHR33116:SF84">
    <property type="entry name" value="RNA-DIRECTED DNA POLYMERASE"/>
    <property type="match status" value="1"/>
</dbReference>
<dbReference type="Pfam" id="PF13966">
    <property type="entry name" value="zf-RVT"/>
    <property type="match status" value="1"/>
</dbReference>